<dbReference type="PANTHER" id="PTHR43223:SF2">
    <property type="entry name" value="METALLO-BETA-LACTAMASE DOMAIN-CONTAINING PROTEIN"/>
    <property type="match status" value="1"/>
</dbReference>
<reference evidence="2" key="1">
    <citation type="submission" date="2020-05" db="EMBL/GenBank/DDBJ databases">
        <authorList>
            <person name="Chiriac C."/>
            <person name="Salcher M."/>
            <person name="Ghai R."/>
            <person name="Kavagutti S V."/>
        </authorList>
    </citation>
    <scope>NUCLEOTIDE SEQUENCE</scope>
</reference>
<dbReference type="InterPro" id="IPR038536">
    <property type="entry name" value="Alkyl/aryl-sulf_dimr_sf"/>
</dbReference>
<dbReference type="SUPFAM" id="SSF56281">
    <property type="entry name" value="Metallo-hydrolase/oxidoreductase"/>
    <property type="match status" value="1"/>
</dbReference>
<dbReference type="InterPro" id="IPR036866">
    <property type="entry name" value="RibonucZ/Hydroxyglut_hydro"/>
</dbReference>
<dbReference type="EMBL" id="CAEZZP010000169">
    <property type="protein sequence ID" value="CAB4787268.1"/>
    <property type="molecule type" value="Genomic_DNA"/>
</dbReference>
<dbReference type="InterPro" id="IPR029228">
    <property type="entry name" value="Alkyl_sulf_dimr"/>
</dbReference>
<dbReference type="AlphaFoldDB" id="A0A6J6WWT3"/>
<dbReference type="GO" id="GO:0046983">
    <property type="term" value="F:protein dimerization activity"/>
    <property type="evidence" value="ECO:0007669"/>
    <property type="project" value="InterPro"/>
</dbReference>
<dbReference type="Gene3D" id="1.25.40.880">
    <property type="entry name" value="Alkyl sulfatase, dimerisation domain"/>
    <property type="match status" value="1"/>
</dbReference>
<feature type="domain" description="Metallo-beta-lactamase" evidence="1">
    <location>
        <begin position="44"/>
        <end position="251"/>
    </location>
</feature>
<dbReference type="InterPro" id="IPR052195">
    <property type="entry name" value="Bact_Alkyl/Aryl-Sulfatase"/>
</dbReference>
<dbReference type="PANTHER" id="PTHR43223">
    <property type="entry name" value="ALKYL/ARYL-SULFATASE"/>
    <property type="match status" value="1"/>
</dbReference>
<proteinExistence type="predicted"/>
<dbReference type="Pfam" id="PF14863">
    <property type="entry name" value="Alkyl_sulf_dimr"/>
    <property type="match status" value="1"/>
</dbReference>
<dbReference type="SMART" id="SM00849">
    <property type="entry name" value="Lactamase_B"/>
    <property type="match status" value="1"/>
</dbReference>
<evidence type="ECO:0000313" key="2">
    <source>
        <dbReference type="EMBL" id="CAB4787268.1"/>
    </source>
</evidence>
<name>A0A6J6WWT3_9ZZZZ</name>
<dbReference type="Gene3D" id="3.60.15.30">
    <property type="entry name" value="Metallo-beta-lactamase domain"/>
    <property type="match status" value="1"/>
</dbReference>
<dbReference type="InterPro" id="IPR001279">
    <property type="entry name" value="Metallo-B-lactamas"/>
</dbReference>
<gene>
    <name evidence="2" type="ORF">UFOPK2880_01790</name>
</gene>
<evidence type="ECO:0000259" key="1">
    <source>
        <dbReference type="SMART" id="SM00849"/>
    </source>
</evidence>
<protein>
    <submittedName>
        <fullName evidence="2">Unannotated protein</fullName>
    </submittedName>
</protein>
<sequence length="423" mass="47045">MTTSDIEQQVNFLIDTRPGKELLEHHYEDVAYEVAPNIYRSSGSTAAYMIVHEAGRIIVNTGMGYEAVHHKAVFDAICAGPTTHILTTQAHVDHVGGVGLFREPETVYIAQANNPACQRDDARIANLRYQTAQIWFDVSGAAAQRIAQKHPGVPMRQDKPTPDVLFEDRYEFSVGNLEVQLIAATGETVDSMIVFLPQSQTAIISNLLGPLFPHFPNLNTLRGDRYRFVEPYLETVQKLRDLQVHMIIPGRHLPIQGAELIDACLARLHGAVDYVHRETLAGMNAGIDVHTLMNDIVLPPELRVGQGYGKVAWGVRTIWETYMGWFHLQSSTELYATRPIEAMGELVQLIGVDVACERAESLVSTDQPVLAVHIAEAILLVEPNHERAAAVMVAAHKALLAQGGDMSFWESGWLRHQIIKWSR</sequence>
<organism evidence="2">
    <name type="scientific">freshwater metagenome</name>
    <dbReference type="NCBI Taxonomy" id="449393"/>
    <lineage>
        <taxon>unclassified sequences</taxon>
        <taxon>metagenomes</taxon>
        <taxon>ecological metagenomes</taxon>
    </lineage>
</organism>
<accession>A0A6J6WWT3</accession>